<evidence type="ECO:0000259" key="4">
    <source>
        <dbReference type="PROSITE" id="PS50102"/>
    </source>
</evidence>
<dbReference type="InterPro" id="IPR035979">
    <property type="entry name" value="RBD_domain_sf"/>
</dbReference>
<dbReference type="SMART" id="SM00360">
    <property type="entry name" value="RRM"/>
    <property type="match status" value="2"/>
</dbReference>
<evidence type="ECO:0000256" key="3">
    <source>
        <dbReference type="SAM" id="MobiDB-lite"/>
    </source>
</evidence>
<protein>
    <submittedName>
        <fullName evidence="5">Cell wall integrity protein scw1</fullName>
    </submittedName>
</protein>
<dbReference type="EMBL" id="LUGH01000276">
    <property type="protein sequence ID" value="OBZ86737.1"/>
    <property type="molecule type" value="Genomic_DNA"/>
</dbReference>
<evidence type="ECO:0000256" key="1">
    <source>
        <dbReference type="ARBA" id="ARBA00022884"/>
    </source>
</evidence>
<feature type="region of interest" description="Disordered" evidence="3">
    <location>
        <begin position="36"/>
        <end position="55"/>
    </location>
</feature>
<dbReference type="AlphaFoldDB" id="A0A1C7NC87"/>
<dbReference type="InterPro" id="IPR012677">
    <property type="entry name" value="Nucleotide-bd_a/b_plait_sf"/>
</dbReference>
<evidence type="ECO:0000313" key="6">
    <source>
        <dbReference type="Proteomes" id="UP000093000"/>
    </source>
</evidence>
<dbReference type="GO" id="GO:0003723">
    <property type="term" value="F:RNA binding"/>
    <property type="evidence" value="ECO:0007669"/>
    <property type="project" value="UniProtKB-UniRule"/>
</dbReference>
<dbReference type="PANTHER" id="PTHR10501">
    <property type="entry name" value="U1 SMALL NUCLEAR RIBONUCLEOPROTEIN A/U2 SMALL NUCLEAR RIBONUCLEOPROTEIN B"/>
    <property type="match status" value="1"/>
</dbReference>
<dbReference type="PROSITE" id="PS50102">
    <property type="entry name" value="RRM"/>
    <property type="match status" value="2"/>
</dbReference>
<organism evidence="5 6">
    <name type="scientific">Choanephora cucurbitarum</name>
    <dbReference type="NCBI Taxonomy" id="101091"/>
    <lineage>
        <taxon>Eukaryota</taxon>
        <taxon>Fungi</taxon>
        <taxon>Fungi incertae sedis</taxon>
        <taxon>Mucoromycota</taxon>
        <taxon>Mucoromycotina</taxon>
        <taxon>Mucoromycetes</taxon>
        <taxon>Mucorales</taxon>
        <taxon>Mucorineae</taxon>
        <taxon>Choanephoraceae</taxon>
        <taxon>Choanephoroideae</taxon>
        <taxon>Choanephora</taxon>
    </lineage>
</organism>
<sequence>MVHINRSNIYQDQDNQSFLDRYCYYPSHKLQPPLLFDQSSVSSPSSSSPSSPPLSAEDEITTIFAVGFPDDMHEREFTNMFSFAKGFLACSLKWHRKEQSDMVYSANKHQMIGFARFNTRKEAHEAIHILNNRKIGNEKGYVLKAEMAKKNLHIKPTVMPSESKSLPNLAAAIPFDSYYQDEDYYRQPPMSRKTSQLSIFSLSPIENNAKQIEPFLPIPSDYSSIEESISGINKTPFFHLPYHLNETKMKTDAFTLFQAPLPDSETNLKPIQAGKKTIDQNPPCNTLYVGNLSANTNMEEIRKLFSACNGYKRMNFRQKLQGPMCFIEFEDVLFAIQAMHQYQGYRLSNSTKAGIRLSFSKNPLFIKSSAPSSSPLASSVKTIFQHY</sequence>
<gene>
    <name evidence="5" type="primary">scw1</name>
    <name evidence="5" type="ORF">A0J61_05213</name>
</gene>
<dbReference type="OrthoDB" id="431169at2759"/>
<dbReference type="STRING" id="101091.A0A1C7NC87"/>
<keyword evidence="6" id="KW-1185">Reference proteome</keyword>
<feature type="compositionally biased region" description="Low complexity" evidence="3">
    <location>
        <begin position="39"/>
        <end position="55"/>
    </location>
</feature>
<keyword evidence="1 2" id="KW-0694">RNA-binding</keyword>
<accession>A0A1C7NC87</accession>
<dbReference type="Gene3D" id="3.30.70.330">
    <property type="match status" value="2"/>
</dbReference>
<reference evidence="5 6" key="1">
    <citation type="submission" date="2016-03" db="EMBL/GenBank/DDBJ databases">
        <title>Choanephora cucurbitarum.</title>
        <authorList>
            <person name="Min B."/>
            <person name="Park H."/>
            <person name="Park J.-H."/>
            <person name="Shin H.-D."/>
            <person name="Choi I.-G."/>
        </authorList>
    </citation>
    <scope>NUCLEOTIDE SEQUENCE [LARGE SCALE GENOMIC DNA]</scope>
    <source>
        <strain evidence="5 6">KUS-F28377</strain>
    </source>
</reference>
<evidence type="ECO:0000313" key="5">
    <source>
        <dbReference type="EMBL" id="OBZ86737.1"/>
    </source>
</evidence>
<feature type="domain" description="RRM" evidence="4">
    <location>
        <begin position="285"/>
        <end position="362"/>
    </location>
</feature>
<dbReference type="Pfam" id="PF00076">
    <property type="entry name" value="RRM_1"/>
    <property type="match status" value="1"/>
</dbReference>
<proteinExistence type="predicted"/>
<dbReference type="InterPro" id="IPR000504">
    <property type="entry name" value="RRM_dom"/>
</dbReference>
<dbReference type="InParanoid" id="A0A1C7NC87"/>
<evidence type="ECO:0000256" key="2">
    <source>
        <dbReference type="PROSITE-ProRule" id="PRU00176"/>
    </source>
</evidence>
<name>A0A1C7NC87_9FUNG</name>
<dbReference type="Proteomes" id="UP000093000">
    <property type="component" value="Unassembled WGS sequence"/>
</dbReference>
<feature type="domain" description="RRM" evidence="4">
    <location>
        <begin position="61"/>
        <end position="150"/>
    </location>
</feature>
<dbReference type="SUPFAM" id="SSF54928">
    <property type="entry name" value="RNA-binding domain, RBD"/>
    <property type="match status" value="2"/>
</dbReference>
<comment type="caution">
    <text evidence="5">The sequence shown here is derived from an EMBL/GenBank/DDBJ whole genome shotgun (WGS) entry which is preliminary data.</text>
</comment>